<gene>
    <name evidence="7" type="ORF">DO021_08220</name>
    <name evidence="6" type="ORF">EYB58_22185</name>
</gene>
<name>A0A328FD17_9BACT</name>
<evidence type="ECO:0000313" key="6">
    <source>
        <dbReference type="EMBL" id="QBH15372.1"/>
    </source>
</evidence>
<dbReference type="InterPro" id="IPR050612">
    <property type="entry name" value="Prok_Mopterin_Oxidored"/>
</dbReference>
<dbReference type="Pfam" id="PF04879">
    <property type="entry name" value="Molybdop_Fe4S4"/>
    <property type="match status" value="1"/>
</dbReference>
<dbReference type="Pfam" id="PF01568">
    <property type="entry name" value="Molydop_binding"/>
    <property type="match status" value="1"/>
</dbReference>
<dbReference type="SUPFAM" id="SSF53706">
    <property type="entry name" value="Formate dehydrogenase/DMSO reductase, domains 1-3"/>
    <property type="match status" value="1"/>
</dbReference>
<evidence type="ECO:0000313" key="9">
    <source>
        <dbReference type="Proteomes" id="UP000293902"/>
    </source>
</evidence>
<reference evidence="7 8" key="1">
    <citation type="submission" date="2018-06" db="EMBL/GenBank/DDBJ databases">
        <title>Complete Genome Sequence of Desulfobacter hydrogenophilus (DSM3380).</title>
        <authorList>
            <person name="Marietou A."/>
            <person name="Schreiber L."/>
            <person name="Marshall I."/>
            <person name="Jorgensen B."/>
        </authorList>
    </citation>
    <scope>NUCLEOTIDE SEQUENCE [LARGE SCALE GENOMIC DNA]</scope>
    <source>
        <strain evidence="7 8">DSM 3380</strain>
    </source>
</reference>
<dbReference type="EMBL" id="CP036313">
    <property type="protein sequence ID" value="QBH15372.1"/>
    <property type="molecule type" value="Genomic_DNA"/>
</dbReference>
<reference evidence="6 9" key="2">
    <citation type="submission" date="2019-02" db="EMBL/GenBank/DDBJ databases">
        <title>Complete genome sequence of Desulfobacter hydrogenophilus AcRS1.</title>
        <authorList>
            <person name="Marietou A."/>
            <person name="Lund M.B."/>
            <person name="Marshall I.P.G."/>
            <person name="Schreiber L."/>
            <person name="Jorgensen B."/>
        </authorList>
    </citation>
    <scope>NUCLEOTIDE SEQUENCE [LARGE SCALE GENOMIC DNA]</scope>
    <source>
        <strain evidence="6 9">AcRS1</strain>
    </source>
</reference>
<keyword evidence="4" id="KW-0411">Iron-sulfur</keyword>
<sequence length="653" mass="72515">MSNIKKIITTCTRDCPNTCGLEATIEDGRLIRLTGSKTHPLTRGLACHKASKYIDRVYSKERITTPMMRGASGWREVLWDEALDAIAGKMKTIRDEDGPEAILYYQGYGERTALKLLNKYFFNLFGGVTTLHGSLCGGTGQASQNLDLGNRISHDPLDHYNSKAMILWARNPVTTQIGLVPIIKEIKKKGGRIITIDPFRNRSAALSDWHIAPAPNMDTYLAMAAAKILIDRGEHDIGFISNHSAGFDAYKTILERYSVDALCFLAGVSKEDAEYIADTLITFKPTSILLGWGLHRHKDAHFTIRAIDALGAISGNIGVEGGGVSQGFEEYGPYDPKCWGDQLNSERRTLLMPYVGQELLNAKNPPIRMVYVTAANPVCMAPNSELVIEAFKRMEFVVYSGHFLDDTAELADVFLPATTFLEEYDAMASFGHNYVGPVNPAIEPVGDCRSEFHMFTELAKRFSFKDRYCKSADRWLAEICAPIKAWGGDLDVLRHTPFRMPEPMAPYLDKVFPTPSGKFEFMTNFDGDVLKNDDENYPYTLLSVASFDYICSERTLADHPPLPKVRLHPAEAEKLGLTDGQPVMVKSLIGSVKALLCTDVSTRRDCLITERGGWIKAGHGLNRLTAEMVSSVGNGTPYYDTRVTLCRVCSNIK</sequence>
<evidence type="ECO:0000259" key="5">
    <source>
        <dbReference type="PROSITE" id="PS51669"/>
    </source>
</evidence>
<dbReference type="GO" id="GO:0046872">
    <property type="term" value="F:metal ion binding"/>
    <property type="evidence" value="ECO:0007669"/>
    <property type="project" value="UniProtKB-KW"/>
</dbReference>
<dbReference type="InterPro" id="IPR006657">
    <property type="entry name" value="MoPterin_dinucl-bd_dom"/>
</dbReference>
<keyword evidence="2" id="KW-0479">Metal-binding</keyword>
<evidence type="ECO:0000256" key="3">
    <source>
        <dbReference type="ARBA" id="ARBA00023004"/>
    </source>
</evidence>
<dbReference type="Gene3D" id="3.40.228.10">
    <property type="entry name" value="Dimethylsulfoxide Reductase, domain 2"/>
    <property type="match status" value="1"/>
</dbReference>
<evidence type="ECO:0000256" key="4">
    <source>
        <dbReference type="ARBA" id="ARBA00023014"/>
    </source>
</evidence>
<evidence type="ECO:0000313" key="8">
    <source>
        <dbReference type="Proteomes" id="UP000248798"/>
    </source>
</evidence>
<feature type="domain" description="4Fe-4S Mo/W bis-MGD-type" evidence="5">
    <location>
        <begin position="4"/>
        <end position="61"/>
    </location>
</feature>
<dbReference type="Gene3D" id="2.20.25.90">
    <property type="entry name" value="ADC-like domains"/>
    <property type="match status" value="1"/>
</dbReference>
<dbReference type="CDD" id="cd02775">
    <property type="entry name" value="MopB_CT"/>
    <property type="match status" value="1"/>
</dbReference>
<dbReference type="Proteomes" id="UP000293902">
    <property type="component" value="Chromosome"/>
</dbReference>
<keyword evidence="9" id="KW-1185">Reference proteome</keyword>
<dbReference type="Gene3D" id="3.40.50.740">
    <property type="match status" value="1"/>
</dbReference>
<dbReference type="CDD" id="cd02766">
    <property type="entry name" value="MopB_3"/>
    <property type="match status" value="1"/>
</dbReference>
<comment type="similarity">
    <text evidence="1">Belongs to the prokaryotic molybdopterin-containing oxidoreductase family.</text>
</comment>
<dbReference type="EMBL" id="QLNI01000014">
    <property type="protein sequence ID" value="RAM02508.1"/>
    <property type="molecule type" value="Genomic_DNA"/>
</dbReference>
<dbReference type="SUPFAM" id="SSF50692">
    <property type="entry name" value="ADC-like"/>
    <property type="match status" value="1"/>
</dbReference>
<dbReference type="GO" id="GO:0043546">
    <property type="term" value="F:molybdopterin cofactor binding"/>
    <property type="evidence" value="ECO:0007669"/>
    <property type="project" value="InterPro"/>
</dbReference>
<dbReference type="PROSITE" id="PS51669">
    <property type="entry name" value="4FE4S_MOW_BIS_MGD"/>
    <property type="match status" value="1"/>
</dbReference>
<dbReference type="Pfam" id="PF00384">
    <property type="entry name" value="Molybdopterin"/>
    <property type="match status" value="1"/>
</dbReference>
<protein>
    <submittedName>
        <fullName evidence="7">Molybdopterin oxidoreductase</fullName>
    </submittedName>
</protein>
<dbReference type="Proteomes" id="UP000248798">
    <property type="component" value="Unassembled WGS sequence"/>
</dbReference>
<organism evidence="7 8">
    <name type="scientific">Desulfobacter hydrogenophilus</name>
    <dbReference type="NCBI Taxonomy" id="2291"/>
    <lineage>
        <taxon>Bacteria</taxon>
        <taxon>Pseudomonadati</taxon>
        <taxon>Thermodesulfobacteriota</taxon>
        <taxon>Desulfobacteria</taxon>
        <taxon>Desulfobacterales</taxon>
        <taxon>Desulfobacteraceae</taxon>
        <taxon>Desulfobacter</taxon>
    </lineage>
</organism>
<dbReference type="AlphaFoldDB" id="A0A328FD17"/>
<dbReference type="InterPro" id="IPR009010">
    <property type="entry name" value="Asp_de-COase-like_dom_sf"/>
</dbReference>
<dbReference type="GO" id="GO:0016491">
    <property type="term" value="F:oxidoreductase activity"/>
    <property type="evidence" value="ECO:0007669"/>
    <property type="project" value="InterPro"/>
</dbReference>
<dbReference type="Gene3D" id="2.40.40.20">
    <property type="match status" value="1"/>
</dbReference>
<dbReference type="OrthoDB" id="9810782at2"/>
<dbReference type="PANTHER" id="PTHR43742">
    <property type="entry name" value="TRIMETHYLAMINE-N-OXIDE REDUCTASE"/>
    <property type="match status" value="1"/>
</dbReference>
<keyword evidence="3" id="KW-0408">Iron</keyword>
<dbReference type="Gene3D" id="3.30.2070.10">
    <property type="entry name" value="Formate dehydrogenase/DMSO reductase"/>
    <property type="match status" value="1"/>
</dbReference>
<accession>A0A328FD17</accession>
<dbReference type="GO" id="GO:0051536">
    <property type="term" value="F:iron-sulfur cluster binding"/>
    <property type="evidence" value="ECO:0007669"/>
    <property type="project" value="UniProtKB-KW"/>
</dbReference>
<dbReference type="SMART" id="SM00926">
    <property type="entry name" value="Molybdop_Fe4S4"/>
    <property type="match status" value="1"/>
</dbReference>
<evidence type="ECO:0000313" key="7">
    <source>
        <dbReference type="EMBL" id="RAM02508.1"/>
    </source>
</evidence>
<dbReference type="InterPro" id="IPR006656">
    <property type="entry name" value="Mopterin_OxRdtase"/>
</dbReference>
<dbReference type="RefSeq" id="WP_111955675.1">
    <property type="nucleotide sequence ID" value="NZ_CP036313.1"/>
</dbReference>
<evidence type="ECO:0000256" key="2">
    <source>
        <dbReference type="ARBA" id="ARBA00022723"/>
    </source>
</evidence>
<proteinExistence type="inferred from homology"/>
<dbReference type="PANTHER" id="PTHR43742:SF6">
    <property type="entry name" value="OXIDOREDUCTASE YYAE-RELATED"/>
    <property type="match status" value="1"/>
</dbReference>
<dbReference type="InterPro" id="IPR006963">
    <property type="entry name" value="Mopterin_OxRdtase_4Fe-4S_dom"/>
</dbReference>
<evidence type="ECO:0000256" key="1">
    <source>
        <dbReference type="ARBA" id="ARBA00010312"/>
    </source>
</evidence>